<feature type="transmembrane region" description="Helical" evidence="1">
    <location>
        <begin position="84"/>
        <end position="107"/>
    </location>
</feature>
<accession>U5WCE0</accession>
<keyword evidence="1" id="KW-0472">Membrane</keyword>
<keyword evidence="1" id="KW-0812">Transmembrane</keyword>
<dbReference type="OrthoDB" id="3289983at2"/>
<dbReference type="HOGENOM" id="CLU_1238045_0_0_11"/>
<feature type="transmembrane region" description="Helical" evidence="1">
    <location>
        <begin position="196"/>
        <end position="217"/>
    </location>
</feature>
<dbReference type="PATRIC" id="fig|1246995.3.peg.7409"/>
<dbReference type="EMBL" id="CP006272">
    <property type="protein sequence ID" value="AGZ45581.1"/>
    <property type="molecule type" value="Genomic_DNA"/>
</dbReference>
<dbReference type="STRING" id="1246995.AFR_36625"/>
<feature type="transmembrane region" description="Helical" evidence="1">
    <location>
        <begin position="47"/>
        <end position="72"/>
    </location>
</feature>
<keyword evidence="1" id="KW-1133">Transmembrane helix</keyword>
<dbReference type="AlphaFoldDB" id="U5WCE0"/>
<feature type="transmembrane region" description="Helical" evidence="1">
    <location>
        <begin position="20"/>
        <end position="41"/>
    </location>
</feature>
<dbReference type="eggNOG" id="ENOG502ZZW3">
    <property type="taxonomic scope" value="Bacteria"/>
</dbReference>
<protein>
    <submittedName>
        <fullName evidence="2">Uncharacterized protein</fullName>
    </submittedName>
</protein>
<keyword evidence="3" id="KW-1185">Reference proteome</keyword>
<sequence>MSRYRLVTSELFRTYRPVALWFWSIMIVGVAIGSTVVNLVTEPKFSLWLVVVGASAKWWLGVVGVLLVSLHLRQFVANGITRRDFMTGMAVFGLAGSLLTALIVPIGHALEQLLLGIAGPLPPDYPALSAGAAALEFGHVLPASLAFFVAGATATAGFYRYGAWGGLALVVPAVLPIGFAEVLLGVDQHGGFDSRFVPYAAAAALSLVVTGLVALLHEREMRHVAIRRGPA</sequence>
<dbReference type="RefSeq" id="WP_023561917.1">
    <property type="nucleotide sequence ID" value="NC_022657.1"/>
</dbReference>
<name>U5WCE0_9ACTN</name>
<evidence type="ECO:0000256" key="1">
    <source>
        <dbReference type="SAM" id="Phobius"/>
    </source>
</evidence>
<feature type="transmembrane region" description="Helical" evidence="1">
    <location>
        <begin position="161"/>
        <end position="184"/>
    </location>
</feature>
<feature type="transmembrane region" description="Helical" evidence="1">
    <location>
        <begin position="127"/>
        <end position="149"/>
    </location>
</feature>
<dbReference type="Proteomes" id="UP000017746">
    <property type="component" value="Chromosome"/>
</dbReference>
<proteinExistence type="predicted"/>
<evidence type="ECO:0000313" key="2">
    <source>
        <dbReference type="EMBL" id="AGZ45581.1"/>
    </source>
</evidence>
<gene>
    <name evidence="2" type="ORF">AFR_36625</name>
</gene>
<reference evidence="2 3" key="1">
    <citation type="journal article" date="2014" name="J. Biotechnol.">
        <title>Complete genome sequence of the actinobacterium Actinoplanes friuliensis HAG 010964, producer of the lipopeptide antibiotic friulimycin.</title>
        <authorList>
            <person name="Ruckert C."/>
            <person name="Szczepanowski R."/>
            <person name="Albersmeier A."/>
            <person name="Goesmann A."/>
            <person name="Fischer N."/>
            <person name="Steinkamper A."/>
            <person name="Puhler A."/>
            <person name="Biener R."/>
            <person name="Schwartz D."/>
            <person name="Kalinowski J."/>
        </authorList>
    </citation>
    <scope>NUCLEOTIDE SEQUENCE [LARGE SCALE GENOMIC DNA]</scope>
    <source>
        <strain evidence="2 3">DSM 7358</strain>
    </source>
</reference>
<dbReference type="KEGG" id="afs:AFR_36625"/>
<organism evidence="2 3">
    <name type="scientific">Actinoplanes friuliensis DSM 7358</name>
    <dbReference type="NCBI Taxonomy" id="1246995"/>
    <lineage>
        <taxon>Bacteria</taxon>
        <taxon>Bacillati</taxon>
        <taxon>Actinomycetota</taxon>
        <taxon>Actinomycetes</taxon>
        <taxon>Micromonosporales</taxon>
        <taxon>Micromonosporaceae</taxon>
        <taxon>Actinoplanes</taxon>
    </lineage>
</organism>
<evidence type="ECO:0000313" key="3">
    <source>
        <dbReference type="Proteomes" id="UP000017746"/>
    </source>
</evidence>